<feature type="domain" description="Pseudouridine synthase RsuA/RluA-like" evidence="2">
    <location>
        <begin position="38"/>
        <end position="206"/>
    </location>
</feature>
<evidence type="ECO:0000313" key="3">
    <source>
        <dbReference type="EMBL" id="KAH9837638.1"/>
    </source>
</evidence>
<name>A0ABQ8KJF1_9APHY</name>
<dbReference type="SUPFAM" id="SSF55120">
    <property type="entry name" value="Pseudouridine synthase"/>
    <property type="match status" value="1"/>
</dbReference>
<keyword evidence="4" id="KW-1185">Reference proteome</keyword>
<dbReference type="RefSeq" id="XP_047779676.1">
    <property type="nucleotide sequence ID" value="XM_047923449.1"/>
</dbReference>
<comment type="caution">
    <text evidence="3">The sequence shown here is derived from an EMBL/GenBank/DDBJ whole genome shotgun (WGS) entry which is preliminary data.</text>
</comment>
<dbReference type="Proteomes" id="UP000814176">
    <property type="component" value="Unassembled WGS sequence"/>
</dbReference>
<dbReference type="InterPro" id="IPR050188">
    <property type="entry name" value="RluA_PseudoU_synthase"/>
</dbReference>
<feature type="region of interest" description="Disordered" evidence="1">
    <location>
        <begin position="299"/>
        <end position="330"/>
    </location>
</feature>
<evidence type="ECO:0000256" key="1">
    <source>
        <dbReference type="SAM" id="MobiDB-lite"/>
    </source>
</evidence>
<proteinExistence type="predicted"/>
<dbReference type="Pfam" id="PF00849">
    <property type="entry name" value="PseudoU_synth_2"/>
    <property type="match status" value="1"/>
</dbReference>
<accession>A0ABQ8KJF1</accession>
<evidence type="ECO:0000313" key="4">
    <source>
        <dbReference type="Proteomes" id="UP000814176"/>
    </source>
</evidence>
<organism evidence="3 4">
    <name type="scientific">Rhodofomes roseus</name>
    <dbReference type="NCBI Taxonomy" id="34475"/>
    <lineage>
        <taxon>Eukaryota</taxon>
        <taxon>Fungi</taxon>
        <taxon>Dikarya</taxon>
        <taxon>Basidiomycota</taxon>
        <taxon>Agaricomycotina</taxon>
        <taxon>Agaricomycetes</taxon>
        <taxon>Polyporales</taxon>
        <taxon>Rhodofomes</taxon>
    </lineage>
</organism>
<dbReference type="GeneID" id="72004181"/>
<dbReference type="EMBL" id="JADCUA010000008">
    <property type="protein sequence ID" value="KAH9837638.1"/>
    <property type="molecule type" value="Genomic_DNA"/>
</dbReference>
<dbReference type="PANTHER" id="PTHR21600">
    <property type="entry name" value="MITOCHONDRIAL RNA PSEUDOURIDINE SYNTHASE"/>
    <property type="match status" value="1"/>
</dbReference>
<dbReference type="InterPro" id="IPR020103">
    <property type="entry name" value="PsdUridine_synth_cat_dom_sf"/>
</dbReference>
<dbReference type="Gene3D" id="3.30.2350.10">
    <property type="entry name" value="Pseudouridine synthase"/>
    <property type="match status" value="1"/>
</dbReference>
<protein>
    <submittedName>
        <fullName evidence="3">Pseudouridine synthase</fullName>
    </submittedName>
</protein>
<dbReference type="CDD" id="cd02869">
    <property type="entry name" value="PseudoU_synth_RluA_like"/>
    <property type="match status" value="1"/>
</dbReference>
<reference evidence="3 4" key="1">
    <citation type="journal article" date="2021" name="Environ. Microbiol.">
        <title>Gene family expansions and transcriptome signatures uncover fungal adaptations to wood decay.</title>
        <authorList>
            <person name="Hage H."/>
            <person name="Miyauchi S."/>
            <person name="Viragh M."/>
            <person name="Drula E."/>
            <person name="Min B."/>
            <person name="Chaduli D."/>
            <person name="Navarro D."/>
            <person name="Favel A."/>
            <person name="Norest M."/>
            <person name="Lesage-Meessen L."/>
            <person name="Balint B."/>
            <person name="Merenyi Z."/>
            <person name="de Eugenio L."/>
            <person name="Morin E."/>
            <person name="Martinez A.T."/>
            <person name="Baldrian P."/>
            <person name="Stursova M."/>
            <person name="Martinez M.J."/>
            <person name="Novotny C."/>
            <person name="Magnuson J.K."/>
            <person name="Spatafora J.W."/>
            <person name="Maurice S."/>
            <person name="Pangilinan J."/>
            <person name="Andreopoulos W."/>
            <person name="LaButti K."/>
            <person name="Hundley H."/>
            <person name="Na H."/>
            <person name="Kuo A."/>
            <person name="Barry K."/>
            <person name="Lipzen A."/>
            <person name="Henrissat B."/>
            <person name="Riley R."/>
            <person name="Ahrendt S."/>
            <person name="Nagy L.G."/>
            <person name="Grigoriev I.V."/>
            <person name="Martin F."/>
            <person name="Rosso M.N."/>
        </authorList>
    </citation>
    <scope>NUCLEOTIDE SEQUENCE [LARGE SCALE GENOMIC DNA]</scope>
    <source>
        <strain evidence="3 4">CIRM-BRFM 1785</strain>
    </source>
</reference>
<gene>
    <name evidence="3" type="ORF">C8Q71DRAFT_753677</name>
</gene>
<evidence type="ECO:0000259" key="2">
    <source>
        <dbReference type="Pfam" id="PF00849"/>
    </source>
</evidence>
<dbReference type="InterPro" id="IPR006145">
    <property type="entry name" value="PsdUridine_synth_RsuA/RluA"/>
</dbReference>
<sequence>MRTLASHLLHSACRSGFRRFSTAPTHLPIPVLYLDKSIIAVNKPKGFLCQYDKTGKQAGDEQVASTLSIMSEVQRAFNLPYLPYVVHRLDRETTGALLYATTSRQAATISLQFSQRTIRKTYLAIVRGGADRFPQRTGVIEGIMQKLRGPGGLITTRPCSDPTLIRRKAEVMSEWELLATSPVAPLSLVAVRPRTGFMHQIRVHMAEVLDVPILGDVRYTGTHTAGLDPSITSVMSVPEDDLFLHAAEISFFRYSRSHKRAMLSICAPLPESWIQFCREFEIPLPDRYVKGGLSVDGAPVQGPHPTLEHLGGRWMPSPDWQSDAASPASP</sequence>